<dbReference type="PANTHER" id="PTHR42894:SF1">
    <property type="entry name" value="N-(5'-PHOSPHORIBOSYL)ANTHRANILATE ISOMERASE"/>
    <property type="match status" value="1"/>
</dbReference>
<reference evidence="11 12" key="1">
    <citation type="submission" date="2019-07" db="EMBL/GenBank/DDBJ databases">
        <title>Whole genome shotgun sequence of Aneurinibacillus danicus NBRC 102444.</title>
        <authorList>
            <person name="Hosoyama A."/>
            <person name="Uohara A."/>
            <person name="Ohji S."/>
            <person name="Ichikawa N."/>
        </authorList>
    </citation>
    <scope>NUCLEOTIDE SEQUENCE [LARGE SCALE GENOMIC DNA]</scope>
    <source>
        <strain evidence="11 12">NBRC 102444</strain>
    </source>
</reference>
<sequence length="224" mass="25261">MKPLLKICGITDTETLVEMNAEELMADQLGFVFAESRRQIEPEQWKRLSYLIPDKVKAAGVFVNPSLKDIEAVFEAAPLHIVQLHGEETPAFCEQVRNRFGCAVTKTFSIRENETDRPQAELSAYVGSMDYMLLDTAVGDRYGGTGKTFDWKRIAPYLAWSRTHGIPLLVAGGIGADNMLDLLERHRPDGIDISSGVETNGRKDIEKIRRIIERMREYEQSAVE</sequence>
<dbReference type="EC" id="5.3.1.24" evidence="3 9"/>
<keyword evidence="6 9" id="KW-0822">Tryptophan biosynthesis</keyword>
<dbReference type="OrthoDB" id="9786954at2"/>
<gene>
    <name evidence="9 11" type="primary">trpF</name>
    <name evidence="11" type="ORF">ADA01nite_16990</name>
</gene>
<evidence type="ECO:0000259" key="10">
    <source>
        <dbReference type="Pfam" id="PF00697"/>
    </source>
</evidence>
<dbReference type="PANTHER" id="PTHR42894">
    <property type="entry name" value="N-(5'-PHOSPHORIBOSYL)ANTHRANILATE ISOMERASE"/>
    <property type="match status" value="1"/>
</dbReference>
<dbReference type="GO" id="GO:0004640">
    <property type="term" value="F:phosphoribosylanthranilate isomerase activity"/>
    <property type="evidence" value="ECO:0007669"/>
    <property type="project" value="UniProtKB-UniRule"/>
</dbReference>
<evidence type="ECO:0000256" key="4">
    <source>
        <dbReference type="ARBA" id="ARBA00022272"/>
    </source>
</evidence>
<evidence type="ECO:0000313" key="12">
    <source>
        <dbReference type="Proteomes" id="UP000321157"/>
    </source>
</evidence>
<evidence type="ECO:0000313" key="11">
    <source>
        <dbReference type="EMBL" id="GEN34239.1"/>
    </source>
</evidence>
<dbReference type="SUPFAM" id="SSF51366">
    <property type="entry name" value="Ribulose-phoshate binding barrel"/>
    <property type="match status" value="1"/>
</dbReference>
<comment type="catalytic activity">
    <reaction evidence="1 9">
        <text>N-(5-phospho-beta-D-ribosyl)anthranilate = 1-(2-carboxyphenylamino)-1-deoxy-D-ribulose 5-phosphate</text>
        <dbReference type="Rhea" id="RHEA:21540"/>
        <dbReference type="ChEBI" id="CHEBI:18277"/>
        <dbReference type="ChEBI" id="CHEBI:58613"/>
        <dbReference type="EC" id="5.3.1.24"/>
    </reaction>
</comment>
<evidence type="ECO:0000256" key="8">
    <source>
        <dbReference type="ARBA" id="ARBA00023235"/>
    </source>
</evidence>
<dbReference type="Gene3D" id="3.20.20.70">
    <property type="entry name" value="Aldolase class I"/>
    <property type="match status" value="1"/>
</dbReference>
<feature type="domain" description="N-(5'phosphoribosyl) anthranilate isomerase (PRAI)" evidence="10">
    <location>
        <begin position="6"/>
        <end position="213"/>
    </location>
</feature>
<evidence type="ECO:0000256" key="1">
    <source>
        <dbReference type="ARBA" id="ARBA00001164"/>
    </source>
</evidence>
<evidence type="ECO:0000256" key="5">
    <source>
        <dbReference type="ARBA" id="ARBA00022605"/>
    </source>
</evidence>
<name>A0A511V661_9BACL</name>
<keyword evidence="5 9" id="KW-0028">Amino-acid biosynthesis</keyword>
<evidence type="ECO:0000256" key="7">
    <source>
        <dbReference type="ARBA" id="ARBA00023141"/>
    </source>
</evidence>
<dbReference type="Proteomes" id="UP000321157">
    <property type="component" value="Unassembled WGS sequence"/>
</dbReference>
<dbReference type="Pfam" id="PF00697">
    <property type="entry name" value="PRAI"/>
    <property type="match status" value="1"/>
</dbReference>
<evidence type="ECO:0000256" key="2">
    <source>
        <dbReference type="ARBA" id="ARBA00004664"/>
    </source>
</evidence>
<comment type="pathway">
    <text evidence="2 9">Amino-acid biosynthesis; L-tryptophan biosynthesis; L-tryptophan from chorismate: step 3/5.</text>
</comment>
<dbReference type="EMBL" id="BJXX01000069">
    <property type="protein sequence ID" value="GEN34239.1"/>
    <property type="molecule type" value="Genomic_DNA"/>
</dbReference>
<evidence type="ECO:0000256" key="6">
    <source>
        <dbReference type="ARBA" id="ARBA00022822"/>
    </source>
</evidence>
<comment type="similarity">
    <text evidence="9">Belongs to the TrpF family.</text>
</comment>
<keyword evidence="12" id="KW-1185">Reference proteome</keyword>
<dbReference type="CDD" id="cd00405">
    <property type="entry name" value="PRAI"/>
    <property type="match status" value="1"/>
</dbReference>
<accession>A0A511V661</accession>
<organism evidence="11 12">
    <name type="scientific">Aneurinibacillus danicus</name>
    <dbReference type="NCBI Taxonomy" id="267746"/>
    <lineage>
        <taxon>Bacteria</taxon>
        <taxon>Bacillati</taxon>
        <taxon>Bacillota</taxon>
        <taxon>Bacilli</taxon>
        <taxon>Bacillales</taxon>
        <taxon>Paenibacillaceae</taxon>
        <taxon>Aneurinibacillus group</taxon>
        <taxon>Aneurinibacillus</taxon>
    </lineage>
</organism>
<proteinExistence type="inferred from homology"/>
<protein>
    <recommendedName>
        <fullName evidence="4 9">N-(5'-phosphoribosyl)anthranilate isomerase</fullName>
        <shortName evidence="9">PRAI</shortName>
        <ecNumber evidence="3 9">5.3.1.24</ecNumber>
    </recommendedName>
</protein>
<keyword evidence="7 9" id="KW-0057">Aromatic amino acid biosynthesis</keyword>
<dbReference type="InterPro" id="IPR044643">
    <property type="entry name" value="TrpF_fam"/>
</dbReference>
<dbReference type="GO" id="GO:0000162">
    <property type="term" value="P:L-tryptophan biosynthetic process"/>
    <property type="evidence" value="ECO:0007669"/>
    <property type="project" value="UniProtKB-UniRule"/>
</dbReference>
<dbReference type="InterPro" id="IPR001240">
    <property type="entry name" value="PRAI_dom"/>
</dbReference>
<evidence type="ECO:0000256" key="3">
    <source>
        <dbReference type="ARBA" id="ARBA00012572"/>
    </source>
</evidence>
<evidence type="ECO:0000256" key="9">
    <source>
        <dbReference type="HAMAP-Rule" id="MF_00135"/>
    </source>
</evidence>
<dbReference type="InterPro" id="IPR013785">
    <property type="entry name" value="Aldolase_TIM"/>
</dbReference>
<dbReference type="UniPathway" id="UPA00035">
    <property type="reaction ID" value="UER00042"/>
</dbReference>
<dbReference type="AlphaFoldDB" id="A0A511V661"/>
<keyword evidence="8 9" id="KW-0413">Isomerase</keyword>
<dbReference type="RefSeq" id="WP_146809523.1">
    <property type="nucleotide sequence ID" value="NZ_BJXX01000069.1"/>
</dbReference>
<dbReference type="InterPro" id="IPR011060">
    <property type="entry name" value="RibuloseP-bd_barrel"/>
</dbReference>
<dbReference type="HAMAP" id="MF_00135">
    <property type="entry name" value="PRAI"/>
    <property type="match status" value="1"/>
</dbReference>
<comment type="caution">
    <text evidence="11">The sequence shown here is derived from an EMBL/GenBank/DDBJ whole genome shotgun (WGS) entry which is preliminary data.</text>
</comment>